<dbReference type="GO" id="GO:0005524">
    <property type="term" value="F:ATP binding"/>
    <property type="evidence" value="ECO:0007669"/>
    <property type="project" value="UniProtKB-UniRule"/>
</dbReference>
<dbReference type="NCBIfam" id="NF004162">
    <property type="entry name" value="PRK05627.1-5"/>
    <property type="match status" value="1"/>
</dbReference>
<dbReference type="InterPro" id="IPR002606">
    <property type="entry name" value="Riboflavin_kinase_bac"/>
</dbReference>
<dbReference type="EC" id="2.7.7.2" evidence="15"/>
<dbReference type="GO" id="GO:0009231">
    <property type="term" value="P:riboflavin biosynthetic process"/>
    <property type="evidence" value="ECO:0007669"/>
    <property type="project" value="InterPro"/>
</dbReference>
<organism evidence="17 18">
    <name type="scientific">Robiginitalea myxolifaciens</name>
    <dbReference type="NCBI Taxonomy" id="400055"/>
    <lineage>
        <taxon>Bacteria</taxon>
        <taxon>Pseudomonadati</taxon>
        <taxon>Bacteroidota</taxon>
        <taxon>Flavobacteriia</taxon>
        <taxon>Flavobacteriales</taxon>
        <taxon>Flavobacteriaceae</taxon>
        <taxon>Robiginitalea</taxon>
    </lineage>
</organism>
<keyword evidence="5 15" id="KW-0288">FMN</keyword>
<dbReference type="Pfam" id="PF01687">
    <property type="entry name" value="Flavokinase"/>
    <property type="match status" value="1"/>
</dbReference>
<keyword evidence="11 15" id="KW-0067">ATP-binding</keyword>
<evidence type="ECO:0000256" key="3">
    <source>
        <dbReference type="ARBA" id="ARBA00005201"/>
    </source>
</evidence>
<evidence type="ECO:0000256" key="1">
    <source>
        <dbReference type="ARBA" id="ARBA00002121"/>
    </source>
</evidence>
<evidence type="ECO:0000259" key="16">
    <source>
        <dbReference type="SMART" id="SM00904"/>
    </source>
</evidence>
<keyword evidence="7 15" id="KW-0548">Nucleotidyltransferase</keyword>
<dbReference type="Gene3D" id="3.40.50.620">
    <property type="entry name" value="HUPs"/>
    <property type="match status" value="1"/>
</dbReference>
<dbReference type="EMBL" id="FOYQ01000001">
    <property type="protein sequence ID" value="SFR34323.1"/>
    <property type="molecule type" value="Genomic_DNA"/>
</dbReference>
<proteinExistence type="inferred from homology"/>
<gene>
    <name evidence="17" type="ORF">SAMN04490243_0814</name>
</gene>
<dbReference type="UniPathway" id="UPA00277">
    <property type="reaction ID" value="UER00407"/>
</dbReference>
<keyword evidence="18" id="KW-1185">Reference proteome</keyword>
<comment type="function">
    <text evidence="1">Catalyzes the phosphorylation of riboflavin to FMN followed by the adenylation of FMN to FAD.</text>
</comment>
<dbReference type="InterPro" id="IPR015864">
    <property type="entry name" value="FAD_synthase"/>
</dbReference>
<keyword evidence="8 15" id="KW-0547">Nucleotide-binding</keyword>
<dbReference type="InterPro" id="IPR023468">
    <property type="entry name" value="Riboflavin_kinase"/>
</dbReference>
<dbReference type="PANTHER" id="PTHR22749">
    <property type="entry name" value="RIBOFLAVIN KINASE/FMN ADENYLYLTRANSFERASE"/>
    <property type="match status" value="1"/>
</dbReference>
<dbReference type="InterPro" id="IPR023465">
    <property type="entry name" value="Riboflavin_kinase_dom_sf"/>
</dbReference>
<keyword evidence="9 15" id="KW-0418">Kinase</keyword>
<evidence type="ECO:0000256" key="8">
    <source>
        <dbReference type="ARBA" id="ARBA00022741"/>
    </source>
</evidence>
<sequence>MRGFATPKISHFYYFQAVKTIKGLSDFQAKRPSVVTIGTFDGVHVGHRKILDRLILSGKDANLESTLLTFYPHPRMVLQKDTDLRLLSSIEEKTQILNELGLDALIIHPFTKEFSRLTAKEFVRQILVNRLQARRIIIGYDHRFGRNRSADIQDLRAYGNLYGFEVEEINAQEIDDISVSSTKIRKALNEGDLETANRYLGYAYTISGKVIRGKGLGRELGFPTANLQPDTPYKLIPRQGVYVVSATHEQTTRYGMMNIGMNPTVDGTREHIEIHFFELDQDLYDQPLQVRLHKRLRDEIKFSSLDSLKAQLTADQEQARNYIATLE</sequence>
<keyword evidence="6 15" id="KW-0808">Transferase</keyword>
<dbReference type="NCBIfam" id="TIGR00083">
    <property type="entry name" value="ribF"/>
    <property type="match status" value="1"/>
</dbReference>
<dbReference type="GO" id="GO:0009398">
    <property type="term" value="P:FMN biosynthetic process"/>
    <property type="evidence" value="ECO:0007669"/>
    <property type="project" value="UniProtKB-UniRule"/>
</dbReference>
<dbReference type="CDD" id="cd02064">
    <property type="entry name" value="FAD_synthetase_N"/>
    <property type="match status" value="1"/>
</dbReference>
<keyword evidence="4 15" id="KW-0285">Flavoprotein</keyword>
<evidence type="ECO:0000256" key="15">
    <source>
        <dbReference type="PIRNR" id="PIRNR004491"/>
    </source>
</evidence>
<dbReference type="SUPFAM" id="SSF52374">
    <property type="entry name" value="Nucleotidylyl transferase"/>
    <property type="match status" value="1"/>
</dbReference>
<dbReference type="FunFam" id="3.40.50.620:FF:000021">
    <property type="entry name" value="Riboflavin biosynthesis protein"/>
    <property type="match status" value="1"/>
</dbReference>
<evidence type="ECO:0000256" key="4">
    <source>
        <dbReference type="ARBA" id="ARBA00022630"/>
    </source>
</evidence>
<comment type="catalytic activity">
    <reaction evidence="13 15">
        <text>riboflavin + ATP = FMN + ADP + H(+)</text>
        <dbReference type="Rhea" id="RHEA:14357"/>
        <dbReference type="ChEBI" id="CHEBI:15378"/>
        <dbReference type="ChEBI" id="CHEBI:30616"/>
        <dbReference type="ChEBI" id="CHEBI:57986"/>
        <dbReference type="ChEBI" id="CHEBI:58210"/>
        <dbReference type="ChEBI" id="CHEBI:456216"/>
        <dbReference type="EC" id="2.7.1.26"/>
    </reaction>
</comment>
<dbReference type="InterPro" id="IPR014729">
    <property type="entry name" value="Rossmann-like_a/b/a_fold"/>
</dbReference>
<dbReference type="AlphaFoldDB" id="A0A1I6FWK2"/>
<dbReference type="GO" id="GO:0008531">
    <property type="term" value="F:riboflavin kinase activity"/>
    <property type="evidence" value="ECO:0007669"/>
    <property type="project" value="UniProtKB-UniRule"/>
</dbReference>
<dbReference type="PANTHER" id="PTHR22749:SF6">
    <property type="entry name" value="RIBOFLAVIN KINASE"/>
    <property type="match status" value="1"/>
</dbReference>
<dbReference type="SMART" id="SM00904">
    <property type="entry name" value="Flavokinase"/>
    <property type="match status" value="1"/>
</dbReference>
<comment type="similarity">
    <text evidence="15">Belongs to the ribF family.</text>
</comment>
<dbReference type="GO" id="GO:0006747">
    <property type="term" value="P:FAD biosynthetic process"/>
    <property type="evidence" value="ECO:0007669"/>
    <property type="project" value="UniProtKB-UniRule"/>
</dbReference>
<dbReference type="FunFam" id="2.40.30.30:FF:000003">
    <property type="entry name" value="Riboflavin biosynthesis protein"/>
    <property type="match status" value="1"/>
</dbReference>
<comment type="pathway">
    <text evidence="2 15">Cofactor biosynthesis; FAD biosynthesis; FAD from FMN: step 1/1.</text>
</comment>
<evidence type="ECO:0000256" key="6">
    <source>
        <dbReference type="ARBA" id="ARBA00022679"/>
    </source>
</evidence>
<reference evidence="17 18" key="1">
    <citation type="submission" date="2016-10" db="EMBL/GenBank/DDBJ databases">
        <authorList>
            <person name="de Groot N.N."/>
        </authorList>
    </citation>
    <scope>NUCLEOTIDE SEQUENCE [LARGE SCALE GENOMIC DNA]</scope>
    <source>
        <strain evidence="17 18">DSM 21019</strain>
    </source>
</reference>
<evidence type="ECO:0000256" key="13">
    <source>
        <dbReference type="ARBA" id="ARBA00047880"/>
    </source>
</evidence>
<evidence type="ECO:0000256" key="14">
    <source>
        <dbReference type="ARBA" id="ARBA00049494"/>
    </source>
</evidence>
<evidence type="ECO:0000256" key="5">
    <source>
        <dbReference type="ARBA" id="ARBA00022643"/>
    </source>
</evidence>
<dbReference type="NCBIfam" id="NF004160">
    <property type="entry name" value="PRK05627.1-3"/>
    <property type="match status" value="1"/>
</dbReference>
<keyword evidence="12" id="KW-0511">Multifunctional enzyme</keyword>
<comment type="pathway">
    <text evidence="3 15">Cofactor biosynthesis; FMN biosynthesis; FMN from riboflavin (ATP route): step 1/1.</text>
</comment>
<evidence type="ECO:0000313" key="18">
    <source>
        <dbReference type="Proteomes" id="UP000199534"/>
    </source>
</evidence>
<dbReference type="UniPathway" id="UPA00276">
    <property type="reaction ID" value="UER00406"/>
</dbReference>
<evidence type="ECO:0000256" key="2">
    <source>
        <dbReference type="ARBA" id="ARBA00004726"/>
    </source>
</evidence>
<dbReference type="EC" id="2.7.1.26" evidence="15"/>
<feature type="domain" description="Riboflavin kinase" evidence="16">
    <location>
        <begin position="199"/>
        <end position="324"/>
    </location>
</feature>
<evidence type="ECO:0000256" key="9">
    <source>
        <dbReference type="ARBA" id="ARBA00022777"/>
    </source>
</evidence>
<evidence type="ECO:0000256" key="11">
    <source>
        <dbReference type="ARBA" id="ARBA00022840"/>
    </source>
</evidence>
<keyword evidence="10 15" id="KW-0274">FAD</keyword>
<dbReference type="PIRSF" id="PIRSF004491">
    <property type="entry name" value="FAD_Synth"/>
    <property type="match status" value="1"/>
</dbReference>
<evidence type="ECO:0000256" key="10">
    <source>
        <dbReference type="ARBA" id="ARBA00022827"/>
    </source>
</evidence>
<evidence type="ECO:0000256" key="12">
    <source>
        <dbReference type="ARBA" id="ARBA00023268"/>
    </source>
</evidence>
<dbReference type="InterPro" id="IPR015865">
    <property type="entry name" value="Riboflavin_kinase_bac/euk"/>
</dbReference>
<dbReference type="SUPFAM" id="SSF82114">
    <property type="entry name" value="Riboflavin kinase-like"/>
    <property type="match status" value="1"/>
</dbReference>
<evidence type="ECO:0000256" key="7">
    <source>
        <dbReference type="ARBA" id="ARBA00022695"/>
    </source>
</evidence>
<protein>
    <recommendedName>
        <fullName evidence="15">Riboflavin biosynthesis protein</fullName>
    </recommendedName>
    <domain>
        <recommendedName>
            <fullName evidence="15">Riboflavin kinase</fullName>
            <ecNumber evidence="15">2.7.1.26</ecNumber>
        </recommendedName>
        <alternativeName>
            <fullName evidence="15">Flavokinase</fullName>
        </alternativeName>
    </domain>
    <domain>
        <recommendedName>
            <fullName evidence="15">FMN adenylyltransferase</fullName>
            <ecNumber evidence="15">2.7.7.2</ecNumber>
        </recommendedName>
        <alternativeName>
            <fullName evidence="15">FAD pyrophosphorylase</fullName>
        </alternativeName>
        <alternativeName>
            <fullName evidence="15">FAD synthase</fullName>
        </alternativeName>
    </domain>
</protein>
<dbReference type="Gene3D" id="2.40.30.30">
    <property type="entry name" value="Riboflavin kinase-like"/>
    <property type="match status" value="1"/>
</dbReference>
<dbReference type="GO" id="GO:0003919">
    <property type="term" value="F:FMN adenylyltransferase activity"/>
    <property type="evidence" value="ECO:0007669"/>
    <property type="project" value="UniProtKB-UniRule"/>
</dbReference>
<comment type="catalytic activity">
    <reaction evidence="14 15">
        <text>FMN + ATP + H(+) = FAD + diphosphate</text>
        <dbReference type="Rhea" id="RHEA:17237"/>
        <dbReference type="ChEBI" id="CHEBI:15378"/>
        <dbReference type="ChEBI" id="CHEBI:30616"/>
        <dbReference type="ChEBI" id="CHEBI:33019"/>
        <dbReference type="ChEBI" id="CHEBI:57692"/>
        <dbReference type="ChEBI" id="CHEBI:58210"/>
        <dbReference type="EC" id="2.7.7.2"/>
    </reaction>
</comment>
<evidence type="ECO:0000313" key="17">
    <source>
        <dbReference type="EMBL" id="SFR34323.1"/>
    </source>
</evidence>
<dbReference type="Pfam" id="PF06574">
    <property type="entry name" value="FAD_syn"/>
    <property type="match status" value="1"/>
</dbReference>
<accession>A0A1I6FWK2</accession>
<name>A0A1I6FWK2_9FLAO</name>
<dbReference type="Proteomes" id="UP000199534">
    <property type="component" value="Unassembled WGS sequence"/>
</dbReference>
<dbReference type="STRING" id="400055.SAMN04490243_0814"/>